<protein>
    <submittedName>
        <fullName evidence="1">Uncharacterized protein</fullName>
    </submittedName>
</protein>
<evidence type="ECO:0000313" key="1">
    <source>
        <dbReference type="EMBL" id="CAD6199406.1"/>
    </source>
</evidence>
<sequence length="148" mass="16446">MQPHSRWIHYVCVIMTPQKKTDGKTRIDAEKKMGREQEDDLASWRVAKSFVHESTFEKPLRADSVSAAVCSQQTDRWPADQLANTSRVFQRVKHNEMLWNKTSGAPDALIGISGLIRSGDLKTAMAQEMTSACQSIGVPASLTSTLLV</sequence>
<gene>
    <name evidence="1" type="ORF">CAUJ_LOCUS15309</name>
</gene>
<dbReference type="EMBL" id="CAJGYM010000173">
    <property type="protein sequence ID" value="CAD6199406.1"/>
    <property type="molecule type" value="Genomic_DNA"/>
</dbReference>
<evidence type="ECO:0000313" key="2">
    <source>
        <dbReference type="Proteomes" id="UP000835052"/>
    </source>
</evidence>
<accession>A0A8S1HZY4</accession>
<proteinExistence type="predicted"/>
<dbReference type="Proteomes" id="UP000835052">
    <property type="component" value="Unassembled WGS sequence"/>
</dbReference>
<organism evidence="1 2">
    <name type="scientific">Caenorhabditis auriculariae</name>
    <dbReference type="NCBI Taxonomy" id="2777116"/>
    <lineage>
        <taxon>Eukaryota</taxon>
        <taxon>Metazoa</taxon>
        <taxon>Ecdysozoa</taxon>
        <taxon>Nematoda</taxon>
        <taxon>Chromadorea</taxon>
        <taxon>Rhabditida</taxon>
        <taxon>Rhabditina</taxon>
        <taxon>Rhabditomorpha</taxon>
        <taxon>Rhabditoidea</taxon>
        <taxon>Rhabditidae</taxon>
        <taxon>Peloderinae</taxon>
        <taxon>Caenorhabditis</taxon>
    </lineage>
</organism>
<keyword evidence="2" id="KW-1185">Reference proteome</keyword>
<reference evidence="1" key="1">
    <citation type="submission" date="2020-10" db="EMBL/GenBank/DDBJ databases">
        <authorList>
            <person name="Kikuchi T."/>
        </authorList>
    </citation>
    <scope>NUCLEOTIDE SEQUENCE</scope>
    <source>
        <strain evidence="1">NKZ352</strain>
    </source>
</reference>
<name>A0A8S1HZY4_9PELO</name>
<dbReference type="AlphaFoldDB" id="A0A8S1HZY4"/>
<comment type="caution">
    <text evidence="1">The sequence shown here is derived from an EMBL/GenBank/DDBJ whole genome shotgun (WGS) entry which is preliminary data.</text>
</comment>